<protein>
    <recommendedName>
        <fullName evidence="1">Bro-N domain-containing protein</fullName>
    </recommendedName>
</protein>
<dbReference type="AlphaFoldDB" id="A0A853IGD7"/>
<dbReference type="PANTHER" id="PTHR36180">
    <property type="entry name" value="DNA-BINDING PROTEIN-RELATED-RELATED"/>
    <property type="match status" value="1"/>
</dbReference>
<dbReference type="RefSeq" id="WP_163831892.1">
    <property type="nucleotide sequence ID" value="NZ_JACCKB010000059.1"/>
</dbReference>
<evidence type="ECO:0000313" key="2">
    <source>
        <dbReference type="EMBL" id="NYZ69074.1"/>
    </source>
</evidence>
<gene>
    <name evidence="2" type="ORF">H0A36_23930</name>
</gene>
<name>A0A853IGD7_9GAMM</name>
<dbReference type="Pfam" id="PF02498">
    <property type="entry name" value="Bro-N"/>
    <property type="match status" value="1"/>
</dbReference>
<dbReference type="EMBL" id="JACCKB010000059">
    <property type="protein sequence ID" value="NYZ69074.1"/>
    <property type="molecule type" value="Genomic_DNA"/>
</dbReference>
<proteinExistence type="predicted"/>
<dbReference type="SMART" id="SM01040">
    <property type="entry name" value="Bro-N"/>
    <property type="match status" value="1"/>
</dbReference>
<dbReference type="Proteomes" id="UP000569732">
    <property type="component" value="Unassembled WGS sequence"/>
</dbReference>
<organism evidence="2 3">
    <name type="scientific">Spartinivicinus marinus</name>
    <dbReference type="NCBI Taxonomy" id="2994442"/>
    <lineage>
        <taxon>Bacteria</taxon>
        <taxon>Pseudomonadati</taxon>
        <taxon>Pseudomonadota</taxon>
        <taxon>Gammaproteobacteria</taxon>
        <taxon>Oceanospirillales</taxon>
        <taxon>Zooshikellaceae</taxon>
        <taxon>Spartinivicinus</taxon>
    </lineage>
</organism>
<dbReference type="InterPro" id="IPR003497">
    <property type="entry name" value="BRO_N_domain"/>
</dbReference>
<reference evidence="2 3" key="1">
    <citation type="submission" date="2020-07" db="EMBL/GenBank/DDBJ databases">
        <title>Endozoicomonas sp. nov., isolated from sediment.</title>
        <authorList>
            <person name="Gu T."/>
        </authorList>
    </citation>
    <scope>NUCLEOTIDE SEQUENCE [LARGE SCALE GENOMIC DNA]</scope>
    <source>
        <strain evidence="2 3">SM1973</strain>
    </source>
</reference>
<evidence type="ECO:0000259" key="1">
    <source>
        <dbReference type="PROSITE" id="PS51750"/>
    </source>
</evidence>
<sequence length="192" mass="21807">MATLNASTPFQLVPNPYHIVPNPFEYNRAKIRTALHHSGEIWFCAKDVCEAVGLRWQGVGKSLRNIPAEWISIASLPNGDFQQDMYIICEPALYRLVFRSNKSLAVDFTNWVCCEIIPTIRKQGCYDQVSQQDQVKITKTIVKLVKELSHTQDAFIFDLLKRRLTSLCNCLGEPMPNLELLGQNRNQLGLGV</sequence>
<comment type="caution">
    <text evidence="2">The sequence shown here is derived from an EMBL/GenBank/DDBJ whole genome shotgun (WGS) entry which is preliminary data.</text>
</comment>
<evidence type="ECO:0000313" key="3">
    <source>
        <dbReference type="Proteomes" id="UP000569732"/>
    </source>
</evidence>
<keyword evidence="3" id="KW-1185">Reference proteome</keyword>
<feature type="domain" description="Bro-N" evidence="1">
    <location>
        <begin position="17"/>
        <end position="124"/>
    </location>
</feature>
<dbReference type="PROSITE" id="PS51750">
    <property type="entry name" value="BRO_N"/>
    <property type="match status" value="1"/>
</dbReference>
<dbReference type="PANTHER" id="PTHR36180:SF2">
    <property type="entry name" value="BRO FAMILY PROTEIN"/>
    <property type="match status" value="1"/>
</dbReference>
<accession>A0A853IGD7</accession>